<evidence type="ECO:0000313" key="1">
    <source>
        <dbReference type="EMBL" id="MET4569797.1"/>
    </source>
</evidence>
<accession>A0ABV2PXM4</accession>
<sequence>MFAGALDWKGMIDKDEERLNRQLDRFERELPKRVSRSIRWLREPSSRWVRIPVGLLLIAGGIFSILPLLGMWMLPLGLLLLAQDLPFLRRPMRRALLWVERRWVRWKRSRRRRTG</sequence>
<protein>
    <recommendedName>
        <fullName evidence="3">Tryptophan synthase subunit beta</fullName>
    </recommendedName>
</protein>
<dbReference type="EMBL" id="JBEPSD010000002">
    <property type="protein sequence ID" value="MET4569797.1"/>
    <property type="molecule type" value="Genomic_DNA"/>
</dbReference>
<comment type="caution">
    <text evidence="1">The sequence shown here is derived from an EMBL/GenBank/DDBJ whole genome shotgun (WGS) entry which is preliminary data.</text>
</comment>
<evidence type="ECO:0008006" key="3">
    <source>
        <dbReference type="Google" id="ProtNLM"/>
    </source>
</evidence>
<reference evidence="1 2" key="1">
    <citation type="submission" date="2024-06" db="EMBL/GenBank/DDBJ databases">
        <title>Sorghum-associated microbial communities from plants grown in Nebraska, USA.</title>
        <authorList>
            <person name="Schachtman D."/>
        </authorList>
    </citation>
    <scope>NUCLEOTIDE SEQUENCE [LARGE SCALE GENOMIC DNA]</scope>
    <source>
        <strain evidence="1 2">1757</strain>
    </source>
</reference>
<evidence type="ECO:0000313" key="2">
    <source>
        <dbReference type="Proteomes" id="UP001549251"/>
    </source>
</evidence>
<dbReference type="Proteomes" id="UP001549251">
    <property type="component" value="Unassembled WGS sequence"/>
</dbReference>
<name>A0ABV2PXM4_9GAMM</name>
<proteinExistence type="predicted"/>
<organism evidence="1 2">
    <name type="scientific">Rhodanobacter soli</name>
    <dbReference type="NCBI Taxonomy" id="590609"/>
    <lineage>
        <taxon>Bacteria</taxon>
        <taxon>Pseudomonadati</taxon>
        <taxon>Pseudomonadota</taxon>
        <taxon>Gammaproteobacteria</taxon>
        <taxon>Lysobacterales</taxon>
        <taxon>Rhodanobacteraceae</taxon>
        <taxon>Rhodanobacter</taxon>
    </lineage>
</organism>
<gene>
    <name evidence="1" type="ORF">ABIE04_002158</name>
</gene>
<keyword evidence="2" id="KW-1185">Reference proteome</keyword>